<sequence>MILDYRKYTTERILTGCITAWFGSCTTLNRKALQRVVKTVCDYESISTPSGVGRIIKEPNHASHKLFCLLKFGR</sequence>
<dbReference type="EMBL" id="CM041544">
    <property type="protein sequence ID" value="KAI3363474.1"/>
    <property type="molecule type" value="Genomic_DNA"/>
</dbReference>
<organism evidence="1 2">
    <name type="scientific">Scortum barcoo</name>
    <name type="common">barcoo grunter</name>
    <dbReference type="NCBI Taxonomy" id="214431"/>
    <lineage>
        <taxon>Eukaryota</taxon>
        <taxon>Metazoa</taxon>
        <taxon>Chordata</taxon>
        <taxon>Craniata</taxon>
        <taxon>Vertebrata</taxon>
        <taxon>Euteleostomi</taxon>
        <taxon>Actinopterygii</taxon>
        <taxon>Neopterygii</taxon>
        <taxon>Teleostei</taxon>
        <taxon>Neoteleostei</taxon>
        <taxon>Acanthomorphata</taxon>
        <taxon>Eupercaria</taxon>
        <taxon>Centrarchiformes</taxon>
        <taxon>Terapontoidei</taxon>
        <taxon>Terapontidae</taxon>
        <taxon>Scortum</taxon>
    </lineage>
</organism>
<evidence type="ECO:0000313" key="2">
    <source>
        <dbReference type="Proteomes" id="UP000831701"/>
    </source>
</evidence>
<protein>
    <submittedName>
        <fullName evidence="1">Uncharacterized protein</fullName>
    </submittedName>
</protein>
<dbReference type="Proteomes" id="UP000831701">
    <property type="component" value="Chromosome 14"/>
</dbReference>
<evidence type="ECO:0000313" key="1">
    <source>
        <dbReference type="EMBL" id="KAI3363474.1"/>
    </source>
</evidence>
<feature type="non-terminal residue" evidence="1">
    <location>
        <position position="74"/>
    </location>
</feature>
<comment type="caution">
    <text evidence="1">The sequence shown here is derived from an EMBL/GenBank/DDBJ whole genome shotgun (WGS) entry which is preliminary data.</text>
</comment>
<name>A0ACB8W762_9TELE</name>
<keyword evidence="2" id="KW-1185">Reference proteome</keyword>
<proteinExistence type="predicted"/>
<gene>
    <name evidence="1" type="ORF">L3Q82_012091</name>
</gene>
<accession>A0ACB8W762</accession>
<reference evidence="1" key="1">
    <citation type="submission" date="2022-04" db="EMBL/GenBank/DDBJ databases">
        <title>Jade perch genome.</title>
        <authorList>
            <person name="Chao B."/>
        </authorList>
    </citation>
    <scope>NUCLEOTIDE SEQUENCE</scope>
    <source>
        <strain evidence="1">CB-2022</strain>
    </source>
</reference>